<dbReference type="SUPFAM" id="SSF51735">
    <property type="entry name" value="NAD(P)-binding Rossmann-fold domains"/>
    <property type="match status" value="1"/>
</dbReference>
<comment type="caution">
    <text evidence="2">The sequence shown here is derived from an EMBL/GenBank/DDBJ whole genome shotgun (WGS) entry which is preliminary data.</text>
</comment>
<gene>
    <name evidence="2" type="ORF">A2W18_07700</name>
</gene>
<dbReference type="InterPro" id="IPR036291">
    <property type="entry name" value="NAD(P)-bd_dom_sf"/>
</dbReference>
<dbReference type="GO" id="GO:0044877">
    <property type="term" value="F:protein-containing complex binding"/>
    <property type="evidence" value="ECO:0007669"/>
    <property type="project" value="TreeGrafter"/>
</dbReference>
<dbReference type="InterPro" id="IPR001509">
    <property type="entry name" value="Epimerase_deHydtase"/>
</dbReference>
<evidence type="ECO:0000313" key="2">
    <source>
        <dbReference type="EMBL" id="OGI62695.1"/>
    </source>
</evidence>
<dbReference type="PANTHER" id="PTHR12126">
    <property type="entry name" value="NADH-UBIQUINONE OXIDOREDUCTASE 39 KDA SUBUNIT-RELATED"/>
    <property type="match status" value="1"/>
</dbReference>
<dbReference type="CDD" id="cd05271">
    <property type="entry name" value="NDUFA9_like_SDR_a"/>
    <property type="match status" value="1"/>
</dbReference>
<organism evidence="2 3">
    <name type="scientific">Candidatus Muproteobacteria bacterium RBG_16_60_9</name>
    <dbReference type="NCBI Taxonomy" id="1817755"/>
    <lineage>
        <taxon>Bacteria</taxon>
        <taxon>Pseudomonadati</taxon>
        <taxon>Pseudomonadota</taxon>
        <taxon>Candidatus Muproteobacteria</taxon>
    </lineage>
</organism>
<accession>A0A1F6UZ76</accession>
<dbReference type="Gene3D" id="3.40.50.720">
    <property type="entry name" value="NAD(P)-binding Rossmann-like Domain"/>
    <property type="match status" value="1"/>
</dbReference>
<sequence length="305" mass="33031">MATGKVCILGGTGFVGHAIAARLSASDYDTRVLTRAFARHRDLTVLPGCVLIEGNVHDPAFLQQQFKGVDVVINLVGILNERGHSGAGFEHAHVDLPAKITTVCRHVGVPRLLHMSALGAAPKAPSFYLRTKARGEDAAHGAAPDVRVTSFRPSVIFGPRDDFTNRFARLLRLVPGVFPLACPDAKFQPVYVENVARAFVDAIGKTSSYGQRYDLCGPTVYRLRDLVSYLAALQNRHVRVIGLNATLSRLQATLLEYVPGKPFSLDNYRSLSLDSVCTGANTLRAVFGIEPTPLEQIAPAYLTAL</sequence>
<dbReference type="InterPro" id="IPR051207">
    <property type="entry name" value="ComplexI_NDUFA9_subunit"/>
</dbReference>
<proteinExistence type="predicted"/>
<dbReference type="EMBL" id="MFSP01000170">
    <property type="protein sequence ID" value="OGI62695.1"/>
    <property type="molecule type" value="Genomic_DNA"/>
</dbReference>
<dbReference type="AlphaFoldDB" id="A0A1F6UZ76"/>
<dbReference type="PANTHER" id="PTHR12126:SF11">
    <property type="entry name" value="NADH DEHYDROGENASE [UBIQUINONE] 1 ALPHA SUBCOMPLEX SUBUNIT 9, MITOCHONDRIAL"/>
    <property type="match status" value="1"/>
</dbReference>
<evidence type="ECO:0000259" key="1">
    <source>
        <dbReference type="Pfam" id="PF01370"/>
    </source>
</evidence>
<name>A0A1F6UZ76_9PROT</name>
<reference evidence="2 3" key="1">
    <citation type="journal article" date="2016" name="Nat. Commun.">
        <title>Thousands of microbial genomes shed light on interconnected biogeochemical processes in an aquifer system.</title>
        <authorList>
            <person name="Anantharaman K."/>
            <person name="Brown C.T."/>
            <person name="Hug L.A."/>
            <person name="Sharon I."/>
            <person name="Castelle C.J."/>
            <person name="Probst A.J."/>
            <person name="Thomas B.C."/>
            <person name="Singh A."/>
            <person name="Wilkins M.J."/>
            <person name="Karaoz U."/>
            <person name="Brodie E.L."/>
            <person name="Williams K.H."/>
            <person name="Hubbard S.S."/>
            <person name="Banfield J.F."/>
        </authorList>
    </citation>
    <scope>NUCLEOTIDE SEQUENCE [LARGE SCALE GENOMIC DNA]</scope>
</reference>
<evidence type="ECO:0000313" key="3">
    <source>
        <dbReference type="Proteomes" id="UP000179076"/>
    </source>
</evidence>
<dbReference type="Pfam" id="PF01370">
    <property type="entry name" value="Epimerase"/>
    <property type="match status" value="1"/>
</dbReference>
<feature type="domain" description="NAD-dependent epimerase/dehydratase" evidence="1">
    <location>
        <begin position="6"/>
        <end position="207"/>
    </location>
</feature>
<protein>
    <submittedName>
        <fullName evidence="2">Epimerase</fullName>
    </submittedName>
</protein>
<dbReference type="Proteomes" id="UP000179076">
    <property type="component" value="Unassembled WGS sequence"/>
</dbReference>